<dbReference type="Gene3D" id="3.30.40.210">
    <property type="match status" value="1"/>
</dbReference>
<feature type="region of interest" description="Disordered" evidence="2">
    <location>
        <begin position="1"/>
        <end position="20"/>
    </location>
</feature>
<dbReference type="Pfam" id="PF06093">
    <property type="entry name" value="Spt4"/>
    <property type="match status" value="1"/>
</dbReference>
<dbReference type="Proteomes" id="UP000032180">
    <property type="component" value="Chromosome 7"/>
</dbReference>
<sequence length="206" mass="23347">MRRGGGGGGGSDGMMEDEGRPKYAQIPTSFGHELRACLRCRLVKTYDQFMEQGCENCPFLEMDRDHDNVVNCTTPNFTGGFAKRTTCNTFLPSVYEQAVVPSARPGPEGHSISQLILSGKVASPTRRMQTLQLRLLPVLSYLLKKVKHWDFCVQVKHWGFCVQATHWGFFSQATHWGFFSQAMHWGFYGQTNCQKSHNRHKINVVQ</sequence>
<feature type="compositionally biased region" description="Gly residues" evidence="2">
    <location>
        <begin position="1"/>
        <end position="12"/>
    </location>
</feature>
<dbReference type="HOGENOM" id="CLU_1333650_0_0_1"/>
<evidence type="ECO:0000256" key="2">
    <source>
        <dbReference type="SAM" id="MobiDB-lite"/>
    </source>
</evidence>
<evidence type="ECO:0000259" key="3">
    <source>
        <dbReference type="SMART" id="SM01389"/>
    </source>
</evidence>
<name>A0A0D9X1P1_9ORYZ</name>
<dbReference type="SMART" id="SM01389">
    <property type="entry name" value="Spt4"/>
    <property type="match status" value="1"/>
</dbReference>
<evidence type="ECO:0000313" key="4">
    <source>
        <dbReference type="EnsemblPlants" id="LPERR07G19710.1"/>
    </source>
</evidence>
<keyword evidence="5" id="KW-1185">Reference proteome</keyword>
<dbReference type="InterPro" id="IPR038510">
    <property type="entry name" value="Spt4_sf"/>
</dbReference>
<feature type="domain" description="Spt4/RpoE2 zinc finger" evidence="3">
    <location>
        <begin position="34"/>
        <end position="100"/>
    </location>
</feature>
<dbReference type="Gramene" id="LPERR07G19710.1">
    <property type="protein sequence ID" value="LPERR07G19710.1"/>
    <property type="gene ID" value="LPERR07G19710"/>
</dbReference>
<dbReference type="EnsemblPlants" id="LPERR07G19710.1">
    <property type="protein sequence ID" value="LPERR07G19710.1"/>
    <property type="gene ID" value="LPERR07G19710"/>
</dbReference>
<reference evidence="4" key="3">
    <citation type="submission" date="2015-04" db="UniProtKB">
        <authorList>
            <consortium name="EnsemblPlants"/>
        </authorList>
    </citation>
    <scope>IDENTIFICATION</scope>
</reference>
<dbReference type="GO" id="GO:0006355">
    <property type="term" value="P:regulation of DNA-templated transcription"/>
    <property type="evidence" value="ECO:0007669"/>
    <property type="project" value="InterPro"/>
</dbReference>
<evidence type="ECO:0000256" key="1">
    <source>
        <dbReference type="ARBA" id="ARBA00023163"/>
    </source>
</evidence>
<reference evidence="5" key="2">
    <citation type="submission" date="2013-12" db="EMBL/GenBank/DDBJ databases">
        <authorList>
            <person name="Yu Y."/>
            <person name="Lee S."/>
            <person name="de Baynast K."/>
            <person name="Wissotski M."/>
            <person name="Liu L."/>
            <person name="Talag J."/>
            <person name="Goicoechea J."/>
            <person name="Angelova A."/>
            <person name="Jetty R."/>
            <person name="Kudrna D."/>
            <person name="Golser W."/>
            <person name="Rivera L."/>
            <person name="Zhang J."/>
            <person name="Wing R."/>
        </authorList>
    </citation>
    <scope>NUCLEOTIDE SEQUENCE</scope>
</reference>
<accession>A0A0D9X1P1</accession>
<dbReference type="STRING" id="77586.A0A0D9X1P1"/>
<dbReference type="PANTHER" id="PTHR12882">
    <property type="entry name" value="SUPPRESSOR OF TY 4"/>
    <property type="match status" value="1"/>
</dbReference>
<keyword evidence="1" id="KW-0804">Transcription</keyword>
<protein>
    <recommendedName>
        <fullName evidence="3">Spt4/RpoE2 zinc finger domain-containing protein</fullName>
    </recommendedName>
</protein>
<dbReference type="eggNOG" id="KOG3490">
    <property type="taxonomic scope" value="Eukaryota"/>
</dbReference>
<dbReference type="InterPro" id="IPR009287">
    <property type="entry name" value="Spt4"/>
</dbReference>
<dbReference type="GO" id="GO:0000993">
    <property type="term" value="F:RNA polymerase II complex binding"/>
    <property type="evidence" value="ECO:0007669"/>
    <property type="project" value="TreeGrafter"/>
</dbReference>
<dbReference type="GO" id="GO:0032044">
    <property type="term" value="C:DSIF complex"/>
    <property type="evidence" value="ECO:0007669"/>
    <property type="project" value="TreeGrafter"/>
</dbReference>
<dbReference type="InterPro" id="IPR022800">
    <property type="entry name" value="Spt4/RpoE2_Znf"/>
</dbReference>
<dbReference type="GO" id="GO:0140673">
    <property type="term" value="P:transcription elongation-coupled chromatin remodeling"/>
    <property type="evidence" value="ECO:0007669"/>
    <property type="project" value="InterPro"/>
</dbReference>
<proteinExistence type="predicted"/>
<dbReference type="AlphaFoldDB" id="A0A0D9X1P1"/>
<reference evidence="4 5" key="1">
    <citation type="submission" date="2012-08" db="EMBL/GenBank/DDBJ databases">
        <title>Oryza genome evolution.</title>
        <authorList>
            <person name="Wing R.A."/>
        </authorList>
    </citation>
    <scope>NUCLEOTIDE SEQUENCE</scope>
</reference>
<dbReference type="GO" id="GO:0008270">
    <property type="term" value="F:zinc ion binding"/>
    <property type="evidence" value="ECO:0007669"/>
    <property type="project" value="InterPro"/>
</dbReference>
<evidence type="ECO:0000313" key="5">
    <source>
        <dbReference type="Proteomes" id="UP000032180"/>
    </source>
</evidence>
<dbReference type="PANTHER" id="PTHR12882:SF1">
    <property type="entry name" value="TRANSCRIPTION ELONGATION FACTOR SPT4"/>
    <property type="match status" value="1"/>
</dbReference>
<organism evidence="4 5">
    <name type="scientific">Leersia perrieri</name>
    <dbReference type="NCBI Taxonomy" id="77586"/>
    <lineage>
        <taxon>Eukaryota</taxon>
        <taxon>Viridiplantae</taxon>
        <taxon>Streptophyta</taxon>
        <taxon>Embryophyta</taxon>
        <taxon>Tracheophyta</taxon>
        <taxon>Spermatophyta</taxon>
        <taxon>Magnoliopsida</taxon>
        <taxon>Liliopsida</taxon>
        <taxon>Poales</taxon>
        <taxon>Poaceae</taxon>
        <taxon>BOP clade</taxon>
        <taxon>Oryzoideae</taxon>
        <taxon>Oryzeae</taxon>
        <taxon>Oryzinae</taxon>
        <taxon>Leersia</taxon>
    </lineage>
</organism>